<name>W4K235_HETIT</name>
<dbReference type="AlphaFoldDB" id="W4K235"/>
<accession>W4K235</accession>
<organism evidence="2 3">
    <name type="scientific">Heterobasidion irregulare (strain TC 32-1)</name>
    <dbReference type="NCBI Taxonomy" id="747525"/>
    <lineage>
        <taxon>Eukaryota</taxon>
        <taxon>Fungi</taxon>
        <taxon>Dikarya</taxon>
        <taxon>Basidiomycota</taxon>
        <taxon>Agaricomycotina</taxon>
        <taxon>Agaricomycetes</taxon>
        <taxon>Russulales</taxon>
        <taxon>Bondarzewiaceae</taxon>
        <taxon>Heterobasidion</taxon>
        <taxon>Heterobasidion annosum species complex</taxon>
    </lineage>
</organism>
<feature type="coiled-coil region" evidence="1">
    <location>
        <begin position="35"/>
        <end position="62"/>
    </location>
</feature>
<keyword evidence="3" id="KW-1185">Reference proteome</keyword>
<protein>
    <submittedName>
        <fullName evidence="2">Uncharacterized protein</fullName>
    </submittedName>
</protein>
<dbReference type="Proteomes" id="UP000030671">
    <property type="component" value="Unassembled WGS sequence"/>
</dbReference>
<evidence type="ECO:0000313" key="3">
    <source>
        <dbReference type="Proteomes" id="UP000030671"/>
    </source>
</evidence>
<sequence length="243" mass="28526">MASTSRRWDALRQREFAQYVLEEKGSYFPSLSEMKKSESVTLANVKQQIKDLENRHDRDLQNLFKHQADQYLDEALDRYLQYDDDLALPASQQTSHVDFDDPAAILGRLYKLSRKVTLSGLNDELSQIRDAHVKALAPLYKQKAELEIKEEAARRQQLAMFPRSVDEYRRTTSKDAQVRIARFLAADHAQQLKMLNEYNWVWRQVQPLLDVYKSDPSFKLDINKTKDVEVVDPRRRLPAMQKR</sequence>
<dbReference type="RefSeq" id="XP_009549423.1">
    <property type="nucleotide sequence ID" value="XM_009551128.1"/>
</dbReference>
<dbReference type="KEGG" id="hir:HETIRDRAFT_441232"/>
<dbReference type="eggNOG" id="ENOG502SU5H">
    <property type="taxonomic scope" value="Eukaryota"/>
</dbReference>
<dbReference type="STRING" id="747525.W4K235"/>
<dbReference type="HOGENOM" id="CLU_085136_0_0_1"/>
<dbReference type="OrthoDB" id="3058840at2759"/>
<dbReference type="InParanoid" id="W4K235"/>
<evidence type="ECO:0000313" key="2">
    <source>
        <dbReference type="EMBL" id="ETW79166.1"/>
    </source>
</evidence>
<dbReference type="GeneID" id="20675340"/>
<dbReference type="EMBL" id="KI925461">
    <property type="protein sequence ID" value="ETW79166.1"/>
    <property type="molecule type" value="Genomic_DNA"/>
</dbReference>
<evidence type="ECO:0000256" key="1">
    <source>
        <dbReference type="SAM" id="Coils"/>
    </source>
</evidence>
<gene>
    <name evidence="2" type="ORF">HETIRDRAFT_441232</name>
</gene>
<keyword evidence="1" id="KW-0175">Coiled coil</keyword>
<proteinExistence type="predicted"/>
<reference evidence="2 3" key="1">
    <citation type="journal article" date="2012" name="New Phytol.">
        <title>Insight into trade-off between wood decay and parasitism from the genome of a fungal forest pathogen.</title>
        <authorList>
            <person name="Olson A."/>
            <person name="Aerts A."/>
            <person name="Asiegbu F."/>
            <person name="Belbahri L."/>
            <person name="Bouzid O."/>
            <person name="Broberg A."/>
            <person name="Canback B."/>
            <person name="Coutinho P.M."/>
            <person name="Cullen D."/>
            <person name="Dalman K."/>
            <person name="Deflorio G."/>
            <person name="van Diepen L.T."/>
            <person name="Dunand C."/>
            <person name="Duplessis S."/>
            <person name="Durling M."/>
            <person name="Gonthier P."/>
            <person name="Grimwood J."/>
            <person name="Fossdal C.G."/>
            <person name="Hansson D."/>
            <person name="Henrissat B."/>
            <person name="Hietala A."/>
            <person name="Himmelstrand K."/>
            <person name="Hoffmeister D."/>
            <person name="Hogberg N."/>
            <person name="James T.Y."/>
            <person name="Karlsson M."/>
            <person name="Kohler A."/>
            <person name="Kues U."/>
            <person name="Lee Y.H."/>
            <person name="Lin Y.C."/>
            <person name="Lind M."/>
            <person name="Lindquist E."/>
            <person name="Lombard V."/>
            <person name="Lucas S."/>
            <person name="Lunden K."/>
            <person name="Morin E."/>
            <person name="Murat C."/>
            <person name="Park J."/>
            <person name="Raffaello T."/>
            <person name="Rouze P."/>
            <person name="Salamov A."/>
            <person name="Schmutz J."/>
            <person name="Solheim H."/>
            <person name="Stahlberg J."/>
            <person name="Velez H."/>
            <person name="de Vries R.P."/>
            <person name="Wiebenga A."/>
            <person name="Woodward S."/>
            <person name="Yakovlev I."/>
            <person name="Garbelotto M."/>
            <person name="Martin F."/>
            <person name="Grigoriev I.V."/>
            <person name="Stenlid J."/>
        </authorList>
    </citation>
    <scope>NUCLEOTIDE SEQUENCE [LARGE SCALE GENOMIC DNA]</scope>
    <source>
        <strain evidence="2 3">TC 32-1</strain>
    </source>
</reference>